<dbReference type="GO" id="GO:0000056">
    <property type="term" value="P:ribosomal small subunit export from nucleus"/>
    <property type="evidence" value="ECO:0007669"/>
    <property type="project" value="TreeGrafter"/>
</dbReference>
<evidence type="ECO:0000259" key="1">
    <source>
        <dbReference type="Pfam" id="PF19273"/>
    </source>
</evidence>
<reference evidence="2" key="3">
    <citation type="submission" date="2015-04" db="UniProtKB">
        <authorList>
            <consortium name="EnsemblPlants"/>
        </authorList>
    </citation>
    <scope>IDENTIFICATION</scope>
</reference>
<feature type="domain" description="Exportin-5 C-terminal" evidence="1">
    <location>
        <begin position="186"/>
        <end position="373"/>
    </location>
</feature>
<dbReference type="GO" id="GO:0005049">
    <property type="term" value="F:nuclear export signal receptor activity"/>
    <property type="evidence" value="ECO:0007669"/>
    <property type="project" value="InterPro"/>
</dbReference>
<dbReference type="InterPro" id="IPR045065">
    <property type="entry name" value="XPO1/5"/>
</dbReference>
<dbReference type="eggNOG" id="KOG2020">
    <property type="taxonomic scope" value="Eukaryota"/>
</dbReference>
<dbReference type="HOGENOM" id="CLU_014344_0_0_1"/>
<evidence type="ECO:0000313" key="2">
    <source>
        <dbReference type="EnsemblPlants" id="LPERR12G01050.1"/>
    </source>
</evidence>
<dbReference type="GO" id="GO:0005737">
    <property type="term" value="C:cytoplasm"/>
    <property type="evidence" value="ECO:0007669"/>
    <property type="project" value="TreeGrafter"/>
</dbReference>
<dbReference type="GO" id="GO:0005634">
    <property type="term" value="C:nucleus"/>
    <property type="evidence" value="ECO:0007669"/>
    <property type="project" value="TreeGrafter"/>
</dbReference>
<dbReference type="AlphaFoldDB" id="A0A0D9XW99"/>
<dbReference type="Pfam" id="PF19273">
    <property type="entry name" value="Exportin-5"/>
    <property type="match status" value="2"/>
</dbReference>
<dbReference type="GO" id="GO:0006611">
    <property type="term" value="P:protein export from nucleus"/>
    <property type="evidence" value="ECO:0007669"/>
    <property type="project" value="InterPro"/>
</dbReference>
<dbReference type="PANTHER" id="PTHR11223:SF11">
    <property type="entry name" value="OS11G0519500 PROTEIN"/>
    <property type="match status" value="1"/>
</dbReference>
<accession>A0A0D9XW99</accession>
<reference evidence="3" key="2">
    <citation type="submission" date="2013-12" db="EMBL/GenBank/DDBJ databases">
        <authorList>
            <person name="Yu Y."/>
            <person name="Lee S."/>
            <person name="de Baynast K."/>
            <person name="Wissotski M."/>
            <person name="Liu L."/>
            <person name="Talag J."/>
            <person name="Goicoechea J."/>
            <person name="Angelova A."/>
            <person name="Jetty R."/>
            <person name="Kudrna D."/>
            <person name="Golser W."/>
            <person name="Rivera L."/>
            <person name="Zhang J."/>
            <person name="Wing R."/>
        </authorList>
    </citation>
    <scope>NUCLEOTIDE SEQUENCE</scope>
</reference>
<organism evidence="2 3">
    <name type="scientific">Leersia perrieri</name>
    <dbReference type="NCBI Taxonomy" id="77586"/>
    <lineage>
        <taxon>Eukaryota</taxon>
        <taxon>Viridiplantae</taxon>
        <taxon>Streptophyta</taxon>
        <taxon>Embryophyta</taxon>
        <taxon>Tracheophyta</taxon>
        <taxon>Spermatophyta</taxon>
        <taxon>Magnoliopsida</taxon>
        <taxon>Liliopsida</taxon>
        <taxon>Poales</taxon>
        <taxon>Poaceae</taxon>
        <taxon>BOP clade</taxon>
        <taxon>Oryzoideae</taxon>
        <taxon>Oryzeae</taxon>
        <taxon>Oryzinae</taxon>
        <taxon>Leersia</taxon>
    </lineage>
</organism>
<feature type="domain" description="Exportin-5 C-terminal" evidence="1">
    <location>
        <begin position="8"/>
        <end position="147"/>
    </location>
</feature>
<proteinExistence type="predicted"/>
<evidence type="ECO:0000313" key="3">
    <source>
        <dbReference type="Proteomes" id="UP000032180"/>
    </source>
</evidence>
<dbReference type="PANTHER" id="PTHR11223">
    <property type="entry name" value="EXPORTIN 1/5"/>
    <property type="match status" value="1"/>
</dbReference>
<dbReference type="Gramene" id="LPERR12G01050.1">
    <property type="protein sequence ID" value="LPERR12G01050.1"/>
    <property type="gene ID" value="LPERR12G01050"/>
</dbReference>
<protein>
    <recommendedName>
        <fullName evidence="1">Exportin-5 C-terminal domain-containing protein</fullName>
    </recommendedName>
</protein>
<dbReference type="InterPro" id="IPR045478">
    <property type="entry name" value="Exportin-5_C"/>
</dbReference>
<dbReference type="GO" id="GO:0000055">
    <property type="term" value="P:ribosomal large subunit export from nucleus"/>
    <property type="evidence" value="ECO:0007669"/>
    <property type="project" value="TreeGrafter"/>
</dbReference>
<dbReference type="Gene3D" id="1.25.10.10">
    <property type="entry name" value="Leucine-rich Repeat Variant"/>
    <property type="match status" value="1"/>
</dbReference>
<dbReference type="InterPro" id="IPR011989">
    <property type="entry name" value="ARM-like"/>
</dbReference>
<dbReference type="EnsemblPlants" id="LPERR12G01050.1">
    <property type="protein sequence ID" value="LPERR12G01050.1"/>
    <property type="gene ID" value="LPERR12G01050"/>
</dbReference>
<dbReference type="STRING" id="77586.A0A0D9XW99"/>
<sequence>MLVNIEMMSSHQKMGSLLLMEHNAISQAFLVVISYSRIHQSVELIPCLLSLLNKIWTLPEWRSRFLQHGSGLNCLFSDDQFLKMVHYMVRLCEVKIRRDCTEVFSVSKPYTVTFVRLILPLIVELLQCIHWLWDPPIAYTLSEVLERAKYPDPYFQFQHSTKLFGISDREGSQEKDTRELIEGIRESGHLRKLIKLTVIPLVKNCPRKFWKELVDNILRKLLRHCEGILHFAWFELLYDVRAGASYYFGTLSGVKGRIKTLERDILLEFTREVSGLLEVVALTEQSRELSLEDKEAILFQDSMPSTSLLRYLVINDCFGNLRMGLFGHFVDDTATEKAIPFCRALVRLACGSNDARLRIFILDNLLPCLIQRLDNKLPCAIQSLKSELSSSGSDNASKGLLALIEGDKNSDNFQNCFEVWLEWQKEDFRAKAYSSAVREVSFGDPWKWENICVDKACLFQKLRPEFRAKYAINSPVHPYMDTILSIQHRKFCSMAPVVRKRKICNLVHQLIKLKPYIKGSDPPYDVIDRLRQTSEIPAEFSKYVAPSVQLLRSVLFFWEPRFHPMIREAQINELSAIVDRLTATECLEPLVPTARDFPFHLKPYARDFIGTKLTESKDTFMEFSVNEVVPSKFRALECSLIKLSFERRAEVVYMQTDICTYADCLLRLLVNEPLKVQAQCLISQLEAEGFFDVDSNRVDWGKASFSELVGKFNSELLSRNSLPKHYAIRGLIVVVDVRNSLTGCLEKFWKDTRSIGA</sequence>
<dbReference type="Proteomes" id="UP000032180">
    <property type="component" value="Chromosome 12"/>
</dbReference>
<keyword evidence="3" id="KW-1185">Reference proteome</keyword>
<reference evidence="2 3" key="1">
    <citation type="submission" date="2012-08" db="EMBL/GenBank/DDBJ databases">
        <title>Oryza genome evolution.</title>
        <authorList>
            <person name="Wing R.A."/>
        </authorList>
    </citation>
    <scope>NUCLEOTIDE SEQUENCE</scope>
</reference>
<name>A0A0D9XW99_9ORYZ</name>